<comment type="caution">
    <text evidence="1">The sequence shown here is derived from an EMBL/GenBank/DDBJ whole genome shotgun (WGS) entry which is preliminary data.</text>
</comment>
<dbReference type="EMBL" id="VSSQ01093330">
    <property type="protein sequence ID" value="MPN38228.1"/>
    <property type="molecule type" value="Genomic_DNA"/>
</dbReference>
<gene>
    <name evidence="1" type="ORF">SDC9_185752</name>
</gene>
<accession>A0A645HGR3</accession>
<proteinExistence type="predicted"/>
<reference evidence="1" key="1">
    <citation type="submission" date="2019-08" db="EMBL/GenBank/DDBJ databases">
        <authorList>
            <person name="Kucharzyk K."/>
            <person name="Murdoch R.W."/>
            <person name="Higgins S."/>
            <person name="Loffler F."/>
        </authorList>
    </citation>
    <scope>NUCLEOTIDE SEQUENCE</scope>
</reference>
<protein>
    <submittedName>
        <fullName evidence="1">Uncharacterized protein</fullName>
    </submittedName>
</protein>
<sequence>MDQLERLGDKFHFADAARTELDVVGHALAPHFLLDQLLHGAQRFDGGEVQIAAVDERSQHVEQLRTGHLIAGYHARLDHGVALPVAALVLVILFQRIEAEHQRARRTVRPQAHVDTEDKTVDGHRVEGLDQFLPQANEELLVIQGALHPHRLAAFGVGEDQVDVG</sequence>
<dbReference type="AlphaFoldDB" id="A0A645HGR3"/>
<evidence type="ECO:0000313" key="1">
    <source>
        <dbReference type="EMBL" id="MPN38228.1"/>
    </source>
</evidence>
<organism evidence="1">
    <name type="scientific">bioreactor metagenome</name>
    <dbReference type="NCBI Taxonomy" id="1076179"/>
    <lineage>
        <taxon>unclassified sequences</taxon>
        <taxon>metagenomes</taxon>
        <taxon>ecological metagenomes</taxon>
    </lineage>
</organism>
<name>A0A645HGR3_9ZZZZ</name>